<dbReference type="PANTHER" id="PTHR11051:SF8">
    <property type="entry name" value="PROTEIN-GLUCOSYLGALACTOSYLHYDROXYLYSINE GLUCOSIDASE"/>
    <property type="match status" value="1"/>
</dbReference>
<feature type="chain" id="PRO_5046532773" description="Acid trehalase-like protein 1" evidence="2">
    <location>
        <begin position="25"/>
        <end position="1542"/>
    </location>
</feature>
<dbReference type="InterPro" id="IPR012341">
    <property type="entry name" value="6hp_glycosidase-like_sf"/>
</dbReference>
<dbReference type="Pfam" id="PF03632">
    <property type="entry name" value="Glyco_hydro_65m"/>
    <property type="match status" value="2"/>
</dbReference>
<feature type="domain" description="Glycoside hydrolase family 65 C-terminal" evidence="4">
    <location>
        <begin position="638"/>
        <end position="688"/>
    </location>
</feature>
<evidence type="ECO:0000313" key="5">
    <source>
        <dbReference type="EMBL" id="CAH3150498.1"/>
    </source>
</evidence>
<keyword evidence="2" id="KW-0732">Signal</keyword>
<dbReference type="Pfam" id="PF03633">
    <property type="entry name" value="Glyco_hydro_65C"/>
    <property type="match status" value="1"/>
</dbReference>
<dbReference type="Proteomes" id="UP001159405">
    <property type="component" value="Unassembled WGS sequence"/>
</dbReference>
<evidence type="ECO:0008006" key="7">
    <source>
        <dbReference type="Google" id="ProtNLM"/>
    </source>
</evidence>
<feature type="signal peptide" evidence="2">
    <location>
        <begin position="1"/>
        <end position="24"/>
    </location>
</feature>
<dbReference type="PANTHER" id="PTHR11051">
    <property type="entry name" value="GLYCOSYL HYDROLASE-RELATED"/>
    <property type="match status" value="1"/>
</dbReference>
<proteinExistence type="inferred from homology"/>
<protein>
    <recommendedName>
        <fullName evidence="7">Acid trehalase-like protein 1</fullName>
    </recommendedName>
</protein>
<accession>A0ABN8PU43</accession>
<feature type="domain" description="Glycoside hydrolase family 65 central catalytic" evidence="3">
    <location>
        <begin position="1135"/>
        <end position="1342"/>
    </location>
</feature>
<name>A0ABN8PU43_9CNID</name>
<dbReference type="InterPro" id="IPR005195">
    <property type="entry name" value="Glyco_hydro_65_M"/>
</dbReference>
<dbReference type="InterPro" id="IPR008928">
    <property type="entry name" value="6-hairpin_glycosidase_sf"/>
</dbReference>
<evidence type="ECO:0000313" key="6">
    <source>
        <dbReference type="Proteomes" id="UP001159405"/>
    </source>
</evidence>
<dbReference type="Gene3D" id="1.50.10.10">
    <property type="match status" value="2"/>
</dbReference>
<evidence type="ECO:0000256" key="2">
    <source>
        <dbReference type="SAM" id="SignalP"/>
    </source>
</evidence>
<reference evidence="5 6" key="1">
    <citation type="submission" date="2022-05" db="EMBL/GenBank/DDBJ databases">
        <authorList>
            <consortium name="Genoscope - CEA"/>
            <person name="William W."/>
        </authorList>
    </citation>
    <scope>NUCLEOTIDE SEQUENCE [LARGE SCALE GENOMIC DNA]</scope>
</reference>
<gene>
    <name evidence="5" type="ORF">PLOB_00047623</name>
</gene>
<dbReference type="InterPro" id="IPR005194">
    <property type="entry name" value="Glyco_hydro_65_C"/>
</dbReference>
<sequence length="1542" mass="174660">MSICHAITLPLFLASTAVIRCIMAAGTSTRFITDTLPKDHNRVTVRQSSNGTLMPSVANGYIGTVIYSDAVHVSGVYNGKAYPKKKPIYPVYFYQHAHRARIPSTASIDFSLSGIQGKTSYALDVLEGVFYKWFSADSLNVEQRIYAHRSRKNLLVVEISAKNNAAKELLMSISSNFGDSSLDVEFKTIDSNRPEALAAIGMVNETEEAGSIRANIATVWTKLQKTLTVKATSEEQTWYFITSIATSLDTKFNPLAEALYQWDAAMLDKEQLFEEHKAAWKALWETGRIEIEGDLEMSQAVYGSMYYILSSTRSDWPYGLSPGGLPGGEEYMGHTFWDQDIWMYPPLVLLHPDLARSALKYRKDRLPAARRIAKEYGYKGAMFPWESSYTGLETSPGERYGKAQIHITGDIAFAAKQFWRSSKDFNWLRDIGYPLVFQTAEYWASRVEYDVANDRYVINDVMPPDEYHYPVNNSVYTNVVAKMNLLFAKEVAGILGKEVPREWLKIAEKLTIPFDGKNNYHPEYEGYTLDKEVKQADAILIGYPLMYEMDRKVRYSDLNLYENRTDPDGPAMTHSIFAIGWLDLGEKQRAKKPFLKNYANIRGPFKVWTERRDVWGAVNFITGAGGFLQAVIYGYGGFRLKDSELSFNPTLPPNVNKMTIRVNYLGSLIDFAIKDEKITIMVVSSGPIAPSLEVSTSEGIFSLERGKAVSISRDRGVLRIADSKSHIRSCAPCDHSRLHICLTRLSVTRKTNRCYCECTRLYIRDQIKNIIAFATDGTEPFMFNGKEGRHNPFELTRYEFNFVLAVNPFTMKVRRGSEIFFVIFFSFTSLVKSSSAAGTPTRFVTDKLPRDYSRSSVRHSRNGQFMASVGNGYLGTVIYSDTVHISGVFNGPSYPKKYPIYPVYFYQHTHRARVPSTVSVNFKVRGIPGNSSYALDVSEGVFYKWFKAVNLTVEERIYAHRTRKNLLVVEITAKNNAGRKFAMDIIPNLGHVTDDIHFYMKDSFRGDALAATGLINQTEETGSIRPNVAIVWTYPDPDNPLIIKNSSEEQTWYYITSIATNLDTKFNPLTEALFQFDEATRAKEKLLAEHKAAWKALWDTGRIEIEGDLEMAQAVYGSMYYILSSTRSDWPYGLSPGGLPGGEEYMGHTFWDQDIWMYPPLVLLHPDLARSALKYRKDRLPAARRIAKKYGFKGAMFPWESSFTGLETSPGEKYGKNQNHITGDVAFAAKLFWEATKDLHWLRVVGYPLAYQTAEYWASRVDYDARQDKYVINHVMPPDEYHYPVNNSLYTNVVAKINLLFAQEAADILGEEVPELWSTIAEKMYIPFDSKRNFHPEYEGYIPTVMVKQADVVLAGYPLMYEMQKQVRHNDLDYYERLTNPNGPAMTHAMFAIGWLEVGEIKKADRAFLKNYDNIQGPFKVWSERRWGKGAVNFITGAGGFLQAVVYGYGGIRIKKDGLYFNSTLPPGVTKLAMGIHYLESAIDFQVTLGGVSFTVVSNGPISPDLEVLADERVYPLKRGKLVRIIGTKSGIVRKRVSRNNT</sequence>
<organism evidence="5 6">
    <name type="scientific">Porites lobata</name>
    <dbReference type="NCBI Taxonomy" id="104759"/>
    <lineage>
        <taxon>Eukaryota</taxon>
        <taxon>Metazoa</taxon>
        <taxon>Cnidaria</taxon>
        <taxon>Anthozoa</taxon>
        <taxon>Hexacorallia</taxon>
        <taxon>Scleractinia</taxon>
        <taxon>Fungiina</taxon>
        <taxon>Poritidae</taxon>
        <taxon>Porites</taxon>
    </lineage>
</organism>
<feature type="domain" description="Glycoside hydrolase family 65 central catalytic" evidence="3">
    <location>
        <begin position="321"/>
        <end position="531"/>
    </location>
</feature>
<comment type="caution">
    <text evidence="5">The sequence shown here is derived from an EMBL/GenBank/DDBJ whole genome shotgun (WGS) entry which is preliminary data.</text>
</comment>
<comment type="similarity">
    <text evidence="1">Belongs to the glycosyl hydrolase 65 family.</text>
</comment>
<evidence type="ECO:0000259" key="3">
    <source>
        <dbReference type="Pfam" id="PF03632"/>
    </source>
</evidence>
<dbReference type="EMBL" id="CALNXK010000089">
    <property type="protein sequence ID" value="CAH3150498.1"/>
    <property type="molecule type" value="Genomic_DNA"/>
</dbReference>
<evidence type="ECO:0000256" key="1">
    <source>
        <dbReference type="ARBA" id="ARBA00006768"/>
    </source>
</evidence>
<dbReference type="SUPFAM" id="SSF48208">
    <property type="entry name" value="Six-hairpin glycosidases"/>
    <property type="match status" value="2"/>
</dbReference>
<evidence type="ECO:0000259" key="4">
    <source>
        <dbReference type="Pfam" id="PF03633"/>
    </source>
</evidence>
<keyword evidence="6" id="KW-1185">Reference proteome</keyword>
<dbReference type="Gene3D" id="2.60.420.10">
    <property type="entry name" value="Maltose phosphorylase, domain 3"/>
    <property type="match status" value="2"/>
</dbReference>